<feature type="compositionally biased region" description="Polar residues" evidence="1">
    <location>
        <begin position="150"/>
        <end position="177"/>
    </location>
</feature>
<feature type="transmembrane region" description="Helical" evidence="2">
    <location>
        <begin position="323"/>
        <end position="346"/>
    </location>
</feature>
<organism evidence="3 4">
    <name type="scientific">Heliocybe sulcata</name>
    <dbReference type="NCBI Taxonomy" id="5364"/>
    <lineage>
        <taxon>Eukaryota</taxon>
        <taxon>Fungi</taxon>
        <taxon>Dikarya</taxon>
        <taxon>Basidiomycota</taxon>
        <taxon>Agaricomycotina</taxon>
        <taxon>Agaricomycetes</taxon>
        <taxon>Gloeophyllales</taxon>
        <taxon>Gloeophyllaceae</taxon>
        <taxon>Heliocybe</taxon>
    </lineage>
</organism>
<dbReference type="Proteomes" id="UP000305948">
    <property type="component" value="Unassembled WGS sequence"/>
</dbReference>
<feature type="region of interest" description="Disordered" evidence="1">
    <location>
        <begin position="1"/>
        <end position="226"/>
    </location>
</feature>
<reference evidence="3 4" key="1">
    <citation type="journal article" date="2019" name="Nat. Ecol. Evol.">
        <title>Megaphylogeny resolves global patterns of mushroom evolution.</title>
        <authorList>
            <person name="Varga T."/>
            <person name="Krizsan K."/>
            <person name="Foldi C."/>
            <person name="Dima B."/>
            <person name="Sanchez-Garcia M."/>
            <person name="Sanchez-Ramirez S."/>
            <person name="Szollosi G.J."/>
            <person name="Szarkandi J.G."/>
            <person name="Papp V."/>
            <person name="Albert L."/>
            <person name="Andreopoulos W."/>
            <person name="Angelini C."/>
            <person name="Antonin V."/>
            <person name="Barry K.W."/>
            <person name="Bougher N.L."/>
            <person name="Buchanan P."/>
            <person name="Buyck B."/>
            <person name="Bense V."/>
            <person name="Catcheside P."/>
            <person name="Chovatia M."/>
            <person name="Cooper J."/>
            <person name="Damon W."/>
            <person name="Desjardin D."/>
            <person name="Finy P."/>
            <person name="Geml J."/>
            <person name="Haridas S."/>
            <person name="Hughes K."/>
            <person name="Justo A."/>
            <person name="Karasinski D."/>
            <person name="Kautmanova I."/>
            <person name="Kiss B."/>
            <person name="Kocsube S."/>
            <person name="Kotiranta H."/>
            <person name="LaButti K.M."/>
            <person name="Lechner B.E."/>
            <person name="Liimatainen K."/>
            <person name="Lipzen A."/>
            <person name="Lukacs Z."/>
            <person name="Mihaltcheva S."/>
            <person name="Morgado L.N."/>
            <person name="Niskanen T."/>
            <person name="Noordeloos M.E."/>
            <person name="Ohm R.A."/>
            <person name="Ortiz-Santana B."/>
            <person name="Ovrebo C."/>
            <person name="Racz N."/>
            <person name="Riley R."/>
            <person name="Savchenko A."/>
            <person name="Shiryaev A."/>
            <person name="Soop K."/>
            <person name="Spirin V."/>
            <person name="Szebenyi C."/>
            <person name="Tomsovsky M."/>
            <person name="Tulloss R.E."/>
            <person name="Uehling J."/>
            <person name="Grigoriev I.V."/>
            <person name="Vagvolgyi C."/>
            <person name="Papp T."/>
            <person name="Martin F.M."/>
            <person name="Miettinen O."/>
            <person name="Hibbett D.S."/>
            <person name="Nagy L.G."/>
        </authorList>
    </citation>
    <scope>NUCLEOTIDE SEQUENCE [LARGE SCALE GENOMIC DNA]</scope>
    <source>
        <strain evidence="3 4">OMC1185</strain>
    </source>
</reference>
<feature type="compositionally biased region" description="Low complexity" evidence="1">
    <location>
        <begin position="436"/>
        <end position="458"/>
    </location>
</feature>
<feature type="region of interest" description="Disordered" evidence="1">
    <location>
        <begin position="655"/>
        <end position="757"/>
    </location>
</feature>
<keyword evidence="2" id="KW-0812">Transmembrane</keyword>
<keyword evidence="4" id="KW-1185">Reference proteome</keyword>
<dbReference type="OrthoDB" id="10680336at2759"/>
<feature type="compositionally biased region" description="Low complexity" evidence="1">
    <location>
        <begin position="713"/>
        <end position="727"/>
    </location>
</feature>
<feature type="compositionally biased region" description="Low complexity" evidence="1">
    <location>
        <begin position="1"/>
        <end position="36"/>
    </location>
</feature>
<feature type="compositionally biased region" description="Polar residues" evidence="1">
    <location>
        <begin position="473"/>
        <end position="498"/>
    </location>
</feature>
<proteinExistence type="predicted"/>
<dbReference type="EMBL" id="ML213513">
    <property type="protein sequence ID" value="TFK50289.1"/>
    <property type="molecule type" value="Genomic_DNA"/>
</dbReference>
<gene>
    <name evidence="3" type="ORF">OE88DRAFT_1808650</name>
</gene>
<feature type="compositionally biased region" description="Pro residues" evidence="1">
    <location>
        <begin position="37"/>
        <end position="50"/>
    </location>
</feature>
<feature type="region of interest" description="Disordered" evidence="1">
    <location>
        <begin position="434"/>
        <end position="501"/>
    </location>
</feature>
<feature type="compositionally biased region" description="Low complexity" evidence="1">
    <location>
        <begin position="51"/>
        <end position="74"/>
    </location>
</feature>
<evidence type="ECO:0000313" key="3">
    <source>
        <dbReference type="EMBL" id="TFK50289.1"/>
    </source>
</evidence>
<keyword evidence="2" id="KW-0472">Membrane</keyword>
<dbReference type="AlphaFoldDB" id="A0A5C3MXM6"/>
<name>A0A5C3MXM6_9AGAM</name>
<feature type="compositionally biased region" description="Low complexity" evidence="1">
    <location>
        <begin position="86"/>
        <end position="102"/>
    </location>
</feature>
<sequence length="757" mass="77975">MSSAPTSGVASTSALSSSTLSSTHSPSSAPSPSSSASPPPPPQNVAPNPPGSSSSSSSVPTSTSTSRPATPANAGSNPPPDDDDPTSSSSPPVTTHTSTSSHPAEDRPTATSIRTRTWTHHPTPTPPAHQSHPMAPAPNPKPNNAWDDPGSTTSAVPVSSGVPNAQPASSLASSDSWKPQPGNGDGEQSMGSGTKIGIGTNDGEHTDHEGSFPSIPSQDNDDESPLPVHAAHLALSTSLALSSSPSSPVVNAAPAPASVSTSHAASHTRFSTTTSTFTTTLRSTSSGHLVESTSTGTSTYTLTFAVPDPSDASSGGKTANVGAIAGGVVGGVLALVLLFLLGVCVVKRKKRGVILDTKFTGRKSGESIKVRSSASLDGDVEKQEQMTEVRVGRGGRERGYSTVSHDEPDLAYEEGEETDGSLRFWNPFWDPSEPPSARTSVVGGGSVRSRAASSTRAVENGSGGSGRDGASSENASGTNLVRDGNSSIRAVENASRTDLASPRIADGTSSVRAVENGSVSSIPGAWRGIRGQGSWYSEHSLNCGATGQRVSRYSPAHRSRLSQSHIYVSDPEGDGEGEGERPGSWVSTLESTKEEHRPGSLVSTLSSMREERRPGSLVSTLSSMREDSVSPSPPRFAPVTAPSPELVFSLPNRHIGADGEAEGEGRASLDSGTAESEGWASPELRFGSPASEMQVAHAHPYARSEGRLGVSPSAASFGGRSVRSGVSEGDRSYTESWRGPNVENLVNHARRQAQQRS</sequence>
<evidence type="ECO:0000256" key="1">
    <source>
        <dbReference type="SAM" id="MobiDB-lite"/>
    </source>
</evidence>
<protein>
    <submittedName>
        <fullName evidence="3">Uncharacterized protein</fullName>
    </submittedName>
</protein>
<evidence type="ECO:0000256" key="2">
    <source>
        <dbReference type="SAM" id="Phobius"/>
    </source>
</evidence>
<feature type="compositionally biased region" description="Basic residues" evidence="1">
    <location>
        <begin position="748"/>
        <end position="757"/>
    </location>
</feature>
<feature type="region of interest" description="Disordered" evidence="1">
    <location>
        <begin position="556"/>
        <end position="636"/>
    </location>
</feature>
<accession>A0A5C3MXM6</accession>
<evidence type="ECO:0000313" key="4">
    <source>
        <dbReference type="Proteomes" id="UP000305948"/>
    </source>
</evidence>
<keyword evidence="2" id="KW-1133">Transmembrane helix</keyword>